<reference evidence="3" key="1">
    <citation type="journal article" date="2020" name="Stud. Mycol.">
        <title>101 Dothideomycetes genomes: a test case for predicting lifestyles and emergence of pathogens.</title>
        <authorList>
            <person name="Haridas S."/>
            <person name="Albert R."/>
            <person name="Binder M."/>
            <person name="Bloem J."/>
            <person name="Labutti K."/>
            <person name="Salamov A."/>
            <person name="Andreopoulos B."/>
            <person name="Baker S."/>
            <person name="Barry K."/>
            <person name="Bills G."/>
            <person name="Bluhm B."/>
            <person name="Cannon C."/>
            <person name="Castanera R."/>
            <person name="Culley D."/>
            <person name="Daum C."/>
            <person name="Ezra D."/>
            <person name="Gonzalez J."/>
            <person name="Henrissat B."/>
            <person name="Kuo A."/>
            <person name="Liang C."/>
            <person name="Lipzen A."/>
            <person name="Lutzoni F."/>
            <person name="Magnuson J."/>
            <person name="Mondo S."/>
            <person name="Nolan M."/>
            <person name="Ohm R."/>
            <person name="Pangilinan J."/>
            <person name="Park H.-J."/>
            <person name="Ramirez L."/>
            <person name="Alfaro M."/>
            <person name="Sun H."/>
            <person name="Tritt A."/>
            <person name="Yoshinaga Y."/>
            <person name="Zwiers L.-H."/>
            <person name="Turgeon B."/>
            <person name="Goodwin S."/>
            <person name="Spatafora J."/>
            <person name="Crous P."/>
            <person name="Grigoriev I."/>
        </authorList>
    </citation>
    <scope>NUCLEOTIDE SEQUENCE</scope>
    <source>
        <strain evidence="3">CBS 113979</strain>
    </source>
</reference>
<dbReference type="GO" id="GO:0046854">
    <property type="term" value="P:phosphatidylinositol phosphate biosynthetic process"/>
    <property type="evidence" value="ECO:0007669"/>
    <property type="project" value="TreeGrafter"/>
</dbReference>
<keyword evidence="1" id="KW-0067">ATP-binding</keyword>
<name>A0A6G1H874_9PEZI</name>
<dbReference type="GO" id="GO:0005524">
    <property type="term" value="F:ATP binding"/>
    <property type="evidence" value="ECO:0007669"/>
    <property type="project" value="UniProtKB-UniRule"/>
</dbReference>
<dbReference type="InterPro" id="IPR027484">
    <property type="entry name" value="PInositol-4-P-5-kinase_N"/>
</dbReference>
<dbReference type="PANTHER" id="PTHR23086">
    <property type="entry name" value="PHOSPHATIDYLINOSITOL-4-PHOSPHATE 5-KINASE"/>
    <property type="match status" value="1"/>
</dbReference>
<dbReference type="InterPro" id="IPR002498">
    <property type="entry name" value="PInositol-4-P-4/5-kinase_core"/>
</dbReference>
<dbReference type="PROSITE" id="PS51455">
    <property type="entry name" value="PIPK"/>
    <property type="match status" value="1"/>
</dbReference>
<dbReference type="SUPFAM" id="SSF56104">
    <property type="entry name" value="SAICAR synthase-like"/>
    <property type="match status" value="1"/>
</dbReference>
<gene>
    <name evidence="3" type="ORF">K402DRAFT_327481</name>
</gene>
<sequence length="342" mass="39467">MGNRETYISKSILRSLFHEPPIAPKQTILARILTFFSFFQFALARFQAELFKELRLKIWQFEEDEYRESFRSDDTSGKLKPVGDLGYSGSTFFKTPNSKFLIKSIPRAFEHDFFAEDLLHLYADHMRAHPQSLLVRITDFLYSPHKTVGAMMGLAPTHHIIMENTLYGRDGDEAGPDAWETYDLKPASYFFPERDLAGGKLAPESVKERLIDDFPDKIRVTAHQRDNLLAHLVEDTRLLESANAVDYSLFLVRYPASHKKVGNLDALGTLWRDGVESTDSKWVYRAVLLDFFWAKHKLQPKLMTKMISSFNFFAKKGEMSITTSPGEYRGRFLRMVESLIEV</sequence>
<organism evidence="3 4">
    <name type="scientific">Aulographum hederae CBS 113979</name>
    <dbReference type="NCBI Taxonomy" id="1176131"/>
    <lineage>
        <taxon>Eukaryota</taxon>
        <taxon>Fungi</taxon>
        <taxon>Dikarya</taxon>
        <taxon>Ascomycota</taxon>
        <taxon>Pezizomycotina</taxon>
        <taxon>Dothideomycetes</taxon>
        <taxon>Pleosporomycetidae</taxon>
        <taxon>Aulographales</taxon>
        <taxon>Aulographaceae</taxon>
    </lineage>
</organism>
<protein>
    <submittedName>
        <fullName evidence="3">SAICAR synthase-like protein</fullName>
    </submittedName>
</protein>
<feature type="domain" description="PIPK" evidence="2">
    <location>
        <begin position="1"/>
        <end position="340"/>
    </location>
</feature>
<dbReference type="SMART" id="SM00330">
    <property type="entry name" value="PIPKc"/>
    <property type="match status" value="1"/>
</dbReference>
<evidence type="ECO:0000256" key="1">
    <source>
        <dbReference type="PROSITE-ProRule" id="PRU00781"/>
    </source>
</evidence>
<keyword evidence="4" id="KW-1185">Reference proteome</keyword>
<evidence type="ECO:0000313" key="3">
    <source>
        <dbReference type="EMBL" id="KAF1989209.1"/>
    </source>
</evidence>
<dbReference type="Proteomes" id="UP000800041">
    <property type="component" value="Unassembled WGS sequence"/>
</dbReference>
<proteinExistence type="predicted"/>
<dbReference type="Gene3D" id="3.30.810.10">
    <property type="entry name" value="2-Layer Sandwich"/>
    <property type="match status" value="1"/>
</dbReference>
<dbReference type="Gene3D" id="3.30.800.10">
    <property type="entry name" value="Phosphatidylinositol Phosphate Kinase II Beta"/>
    <property type="match status" value="1"/>
</dbReference>
<dbReference type="InterPro" id="IPR027483">
    <property type="entry name" value="PInositol-4-P-4/5-kinase_C_sf"/>
</dbReference>
<dbReference type="Pfam" id="PF01504">
    <property type="entry name" value="PIP5K"/>
    <property type="match status" value="1"/>
</dbReference>
<dbReference type="AlphaFoldDB" id="A0A6G1H874"/>
<keyword evidence="1" id="KW-0547">Nucleotide-binding</keyword>
<dbReference type="GO" id="GO:0016308">
    <property type="term" value="F:1-phosphatidylinositol-4-phosphate 5-kinase activity"/>
    <property type="evidence" value="ECO:0007669"/>
    <property type="project" value="TreeGrafter"/>
</dbReference>
<keyword evidence="1" id="KW-0418">Kinase</keyword>
<dbReference type="GO" id="GO:0005886">
    <property type="term" value="C:plasma membrane"/>
    <property type="evidence" value="ECO:0007669"/>
    <property type="project" value="TreeGrafter"/>
</dbReference>
<dbReference type="OrthoDB" id="70770at2759"/>
<evidence type="ECO:0000259" key="2">
    <source>
        <dbReference type="PROSITE" id="PS51455"/>
    </source>
</evidence>
<dbReference type="EMBL" id="ML977146">
    <property type="protein sequence ID" value="KAF1989209.1"/>
    <property type="molecule type" value="Genomic_DNA"/>
</dbReference>
<keyword evidence="1" id="KW-0808">Transferase</keyword>
<dbReference type="PANTHER" id="PTHR23086:SF126">
    <property type="entry name" value="PIPK DOMAIN-CONTAINING PROTEIN"/>
    <property type="match status" value="1"/>
</dbReference>
<evidence type="ECO:0000313" key="4">
    <source>
        <dbReference type="Proteomes" id="UP000800041"/>
    </source>
</evidence>
<dbReference type="InterPro" id="IPR023610">
    <property type="entry name" value="PInositol-4/5-P-5/4-kinase"/>
</dbReference>
<accession>A0A6G1H874</accession>